<sequence length="183" mass="18676">MRTSRKIAVSAAAAALLGTAGAAAAQAAISGDAGAEGAAATPTCAVSGLSASVREHLAGGMNHVGITLELKNTADHSCALRGYPGLGLEDSEHRRLTSDTSWGGTWYADDPGKETVTLKPKGTVEANVAWTRANSGTPEARHAAYLVVTPPASTDYKTVKLDTWVDNGDLAVTAVAHEVPVGR</sequence>
<gene>
    <name evidence="3" type="ORF">SLNWT_7223</name>
</gene>
<dbReference type="AlphaFoldDB" id="A0A0B5F0J1"/>
<feature type="domain" description="DUF4232" evidence="2">
    <location>
        <begin position="44"/>
        <end position="175"/>
    </location>
</feature>
<evidence type="ECO:0000313" key="3">
    <source>
        <dbReference type="EMBL" id="AJE87599.1"/>
    </source>
</evidence>
<organism evidence="3 4">
    <name type="scientific">Streptomyces albus (strain ATCC 21838 / DSM 41398 / FERM P-419 / JCM 4703 / NBRC 107858)</name>
    <dbReference type="NCBI Taxonomy" id="1081613"/>
    <lineage>
        <taxon>Bacteria</taxon>
        <taxon>Bacillati</taxon>
        <taxon>Actinomycetota</taxon>
        <taxon>Actinomycetes</taxon>
        <taxon>Kitasatosporales</taxon>
        <taxon>Streptomycetaceae</taxon>
        <taxon>Streptomyces</taxon>
    </lineage>
</organism>
<feature type="signal peptide" evidence="1">
    <location>
        <begin position="1"/>
        <end position="27"/>
    </location>
</feature>
<dbReference type="Proteomes" id="UP000031523">
    <property type="component" value="Chromosome"/>
</dbReference>
<evidence type="ECO:0000313" key="4">
    <source>
        <dbReference type="Proteomes" id="UP000031523"/>
    </source>
</evidence>
<dbReference type="Pfam" id="PF14016">
    <property type="entry name" value="DUF4232"/>
    <property type="match status" value="1"/>
</dbReference>
<protein>
    <recommendedName>
        <fullName evidence="2">DUF4232 domain-containing protein</fullName>
    </recommendedName>
</protein>
<proteinExistence type="predicted"/>
<dbReference type="EMBL" id="CP010519">
    <property type="protein sequence ID" value="AJE87599.1"/>
    <property type="molecule type" value="Genomic_DNA"/>
</dbReference>
<evidence type="ECO:0000256" key="1">
    <source>
        <dbReference type="SAM" id="SignalP"/>
    </source>
</evidence>
<name>A0A0B5F0J1_STRA4</name>
<dbReference type="InterPro" id="IPR025326">
    <property type="entry name" value="DUF4232"/>
</dbReference>
<feature type="chain" id="PRO_5002116334" description="DUF4232 domain-containing protein" evidence="1">
    <location>
        <begin position="28"/>
        <end position="183"/>
    </location>
</feature>
<dbReference type="KEGG" id="sals:SLNWT_7223"/>
<accession>A0A0B5F0J1</accession>
<keyword evidence="1" id="KW-0732">Signal</keyword>
<keyword evidence="4" id="KW-1185">Reference proteome</keyword>
<evidence type="ECO:0000259" key="2">
    <source>
        <dbReference type="Pfam" id="PF14016"/>
    </source>
</evidence>
<reference evidence="3 4" key="1">
    <citation type="submission" date="2015-01" db="EMBL/GenBank/DDBJ databases">
        <title>Enhanced salinomycin production by adjusting the supply of polyketide extender units in Streptomyce albus DSM 41398.</title>
        <authorList>
            <person name="Lu C."/>
        </authorList>
    </citation>
    <scope>NUCLEOTIDE SEQUENCE [LARGE SCALE GENOMIC DNA]</scope>
    <source>
        <strain evidence="4">ATCC 21838 / DSM 41398 / FERM P-419 / JCM 4703 / NBRC 107858</strain>
    </source>
</reference>